<sequence length="132" mass="15184">TPKMPSTNEAPTNFGYQPPISNSITPTNLEITPPPLPSDEMVERFATPSLLRDMPLNYEQHQNYQQQRQQQQSPMPINRSNEDAEVAVTHIPAKPQVRTPDILNKTITLNPDDKVYESDIRYRSSFFKSWND</sequence>
<feature type="region of interest" description="Disordered" evidence="1">
    <location>
        <begin position="1"/>
        <end position="27"/>
    </location>
</feature>
<organism evidence="2">
    <name type="scientific">Lygus hesperus</name>
    <name type="common">Western plant bug</name>
    <dbReference type="NCBI Taxonomy" id="30085"/>
    <lineage>
        <taxon>Eukaryota</taxon>
        <taxon>Metazoa</taxon>
        <taxon>Ecdysozoa</taxon>
        <taxon>Arthropoda</taxon>
        <taxon>Hexapoda</taxon>
        <taxon>Insecta</taxon>
        <taxon>Pterygota</taxon>
        <taxon>Neoptera</taxon>
        <taxon>Paraneoptera</taxon>
        <taxon>Hemiptera</taxon>
        <taxon>Heteroptera</taxon>
        <taxon>Panheteroptera</taxon>
        <taxon>Cimicomorpha</taxon>
        <taxon>Miridae</taxon>
        <taxon>Mirini</taxon>
        <taxon>Lygus</taxon>
    </lineage>
</organism>
<reference evidence="2" key="1">
    <citation type="journal article" date="2014" name="PLoS ONE">
        <title>Transcriptome-Based Identification of ABC Transporters in the Western Tarnished Plant Bug Lygus hesperus.</title>
        <authorList>
            <person name="Hull J.J."/>
            <person name="Chaney K."/>
            <person name="Geib S.M."/>
            <person name="Fabrick J.A."/>
            <person name="Brent C.S."/>
            <person name="Walsh D."/>
            <person name="Lavine L.C."/>
        </authorList>
    </citation>
    <scope>NUCLEOTIDE SEQUENCE</scope>
</reference>
<evidence type="ECO:0000256" key="1">
    <source>
        <dbReference type="SAM" id="MobiDB-lite"/>
    </source>
</evidence>
<name>A0A0A9YTX7_LYGHE</name>
<dbReference type="AlphaFoldDB" id="A0A0A9YTX7"/>
<feature type="non-terminal residue" evidence="2">
    <location>
        <position position="1"/>
    </location>
</feature>
<accession>A0A0A9YTX7</accession>
<dbReference type="EMBL" id="GBHO01008533">
    <property type="protein sequence ID" value="JAG35071.1"/>
    <property type="molecule type" value="Transcribed_RNA"/>
</dbReference>
<evidence type="ECO:0000313" key="2">
    <source>
        <dbReference type="EMBL" id="JAG35071.1"/>
    </source>
</evidence>
<gene>
    <name evidence="2" type="primary">rsgA_0</name>
    <name evidence="2" type="ORF">CM83_4809</name>
</gene>
<protein>
    <submittedName>
        <fullName evidence="2">Putative ribosome biogenesis GTPase RsgA</fullName>
    </submittedName>
</protein>
<reference evidence="2" key="2">
    <citation type="submission" date="2014-07" db="EMBL/GenBank/DDBJ databases">
        <authorList>
            <person name="Hull J."/>
        </authorList>
    </citation>
    <scope>NUCLEOTIDE SEQUENCE</scope>
</reference>
<proteinExistence type="predicted"/>